<name>A0A4C1SW01_EUMVA</name>
<sequence length="233" mass="26280">MAASLSCGQRRSGSHSDSLPSLIRIIVAAVSDSFSVWRTPHPCRNLRARPMLPGARAPPAPPPRRRGMPLAQSLKNIVYHRALRILRAPSARREPVVPFPADDAWGALMQKQPKLSRILRVCPAYCIISCDEILSDLYSTKCPDVRKRETDTDETRTLETLEAPTYETDDQPAVNLRNVLVTDISRCPPGGPRPRKISRIVFHREILYKLRSSRYNKSLWLRHSAGGVETFHE</sequence>
<dbReference type="Proteomes" id="UP000299102">
    <property type="component" value="Unassembled WGS sequence"/>
</dbReference>
<proteinExistence type="predicted"/>
<dbReference type="EMBL" id="BGZK01000020">
    <property type="protein sequence ID" value="GBP06094.1"/>
    <property type="molecule type" value="Genomic_DNA"/>
</dbReference>
<keyword evidence="2" id="KW-1185">Reference proteome</keyword>
<protein>
    <submittedName>
        <fullName evidence="1">Uncharacterized protein</fullName>
    </submittedName>
</protein>
<gene>
    <name evidence="1" type="ORF">EVAR_3313_1</name>
</gene>
<comment type="caution">
    <text evidence="1">The sequence shown here is derived from an EMBL/GenBank/DDBJ whole genome shotgun (WGS) entry which is preliminary data.</text>
</comment>
<evidence type="ECO:0000313" key="1">
    <source>
        <dbReference type="EMBL" id="GBP06094.1"/>
    </source>
</evidence>
<organism evidence="1 2">
    <name type="scientific">Eumeta variegata</name>
    <name type="common">Bagworm moth</name>
    <name type="synonym">Eumeta japonica</name>
    <dbReference type="NCBI Taxonomy" id="151549"/>
    <lineage>
        <taxon>Eukaryota</taxon>
        <taxon>Metazoa</taxon>
        <taxon>Ecdysozoa</taxon>
        <taxon>Arthropoda</taxon>
        <taxon>Hexapoda</taxon>
        <taxon>Insecta</taxon>
        <taxon>Pterygota</taxon>
        <taxon>Neoptera</taxon>
        <taxon>Endopterygota</taxon>
        <taxon>Lepidoptera</taxon>
        <taxon>Glossata</taxon>
        <taxon>Ditrysia</taxon>
        <taxon>Tineoidea</taxon>
        <taxon>Psychidae</taxon>
        <taxon>Oiketicinae</taxon>
        <taxon>Eumeta</taxon>
    </lineage>
</organism>
<evidence type="ECO:0000313" key="2">
    <source>
        <dbReference type="Proteomes" id="UP000299102"/>
    </source>
</evidence>
<dbReference type="AlphaFoldDB" id="A0A4C1SW01"/>
<reference evidence="1 2" key="1">
    <citation type="journal article" date="2019" name="Commun. Biol.">
        <title>The bagworm genome reveals a unique fibroin gene that provides high tensile strength.</title>
        <authorList>
            <person name="Kono N."/>
            <person name="Nakamura H."/>
            <person name="Ohtoshi R."/>
            <person name="Tomita M."/>
            <person name="Numata K."/>
            <person name="Arakawa K."/>
        </authorList>
    </citation>
    <scope>NUCLEOTIDE SEQUENCE [LARGE SCALE GENOMIC DNA]</scope>
</reference>
<accession>A0A4C1SW01</accession>